<dbReference type="HOGENOM" id="CLU_108696_13_1_6"/>
<dbReference type="InterPro" id="IPR009081">
    <property type="entry name" value="PP-bd_ACP"/>
</dbReference>
<feature type="domain" description="Carrier" evidence="3">
    <location>
        <begin position="2"/>
        <end position="79"/>
    </location>
</feature>
<name>A0A0C4WM47_9GAMM</name>
<keyword evidence="2" id="KW-0597">Phosphoprotein</keyword>
<gene>
    <name evidence="4" type="ORF">Achr_7360</name>
</gene>
<evidence type="ECO:0000256" key="2">
    <source>
        <dbReference type="ARBA" id="ARBA00022553"/>
    </source>
</evidence>
<dbReference type="Pfam" id="PF00550">
    <property type="entry name" value="PP-binding"/>
    <property type="match status" value="1"/>
</dbReference>
<evidence type="ECO:0000259" key="3">
    <source>
        <dbReference type="PROSITE" id="PS50075"/>
    </source>
</evidence>
<dbReference type="KEGG" id="acx:Achr_7360"/>
<keyword evidence="1" id="KW-0596">Phosphopantetheine</keyword>
<evidence type="ECO:0000313" key="4">
    <source>
        <dbReference type="EMBL" id="AJE20235.1"/>
    </source>
</evidence>
<dbReference type="AlphaFoldDB" id="A0A0C4WM47"/>
<proteinExistence type="predicted"/>
<dbReference type="PROSITE" id="PS50075">
    <property type="entry name" value="CARRIER"/>
    <property type="match status" value="1"/>
</dbReference>
<protein>
    <submittedName>
        <fullName evidence="4">Acyl carrier protein</fullName>
    </submittedName>
</protein>
<keyword evidence="5" id="KW-1185">Reference proteome</keyword>
<dbReference type="Gene3D" id="1.10.1200.10">
    <property type="entry name" value="ACP-like"/>
    <property type="match status" value="1"/>
</dbReference>
<dbReference type="RefSeq" id="WP_039801983.1">
    <property type="nucleotide sequence ID" value="NZ_CP010415.1"/>
</dbReference>
<evidence type="ECO:0000313" key="5">
    <source>
        <dbReference type="Proteomes" id="UP000068210"/>
    </source>
</evidence>
<reference evidence="4 5" key="1">
    <citation type="journal article" date="2015" name="PLoS ONE">
        <title>Azotobacter Genomes: The Genome of Azotobacter chroococcum NCIMB 8003 (ATCC 4412).</title>
        <authorList>
            <person name="Robson R.L."/>
            <person name="Jones R."/>
            <person name="Robson R.M."/>
            <person name="Schwartz A."/>
            <person name="Richardson T.H."/>
        </authorList>
    </citation>
    <scope>NUCLEOTIDE SEQUENCE [LARGE SCALE GENOMIC DNA]</scope>
    <source>
        <strain evidence="4 5">NCIMB 8003</strain>
    </source>
</reference>
<dbReference type="Proteomes" id="UP000068210">
    <property type="component" value="Chromosome"/>
</dbReference>
<dbReference type="InterPro" id="IPR006162">
    <property type="entry name" value="Ppantetheine_attach_site"/>
</dbReference>
<organism evidence="4 5">
    <name type="scientific">Azotobacter chroococcum NCIMB 8003</name>
    <dbReference type="NCBI Taxonomy" id="1328314"/>
    <lineage>
        <taxon>Bacteria</taxon>
        <taxon>Pseudomonadati</taxon>
        <taxon>Pseudomonadota</taxon>
        <taxon>Gammaproteobacteria</taxon>
        <taxon>Pseudomonadales</taxon>
        <taxon>Pseudomonadaceae</taxon>
        <taxon>Azotobacter</taxon>
    </lineage>
</organism>
<dbReference type="STRING" id="1328314.Achr_7360"/>
<accession>A0A0C4WM47</accession>
<dbReference type="SUPFAM" id="SSF47336">
    <property type="entry name" value="ACP-like"/>
    <property type="match status" value="1"/>
</dbReference>
<sequence>MISQEQILERLLAYLRPLAPPGTPLHPDIDLKQELGLDSVKVMDLLMELEDEFDISIPLNVLADVHTPAELARAVFSLTEHADGLVR</sequence>
<dbReference type="EMBL" id="CP010415">
    <property type="protein sequence ID" value="AJE20235.1"/>
    <property type="molecule type" value="Genomic_DNA"/>
</dbReference>
<dbReference type="PROSITE" id="PS00012">
    <property type="entry name" value="PHOSPHOPANTETHEINE"/>
    <property type="match status" value="1"/>
</dbReference>
<evidence type="ECO:0000256" key="1">
    <source>
        <dbReference type="ARBA" id="ARBA00022450"/>
    </source>
</evidence>
<dbReference type="InterPro" id="IPR036736">
    <property type="entry name" value="ACP-like_sf"/>
</dbReference>